<dbReference type="Proteomes" id="UP000734823">
    <property type="component" value="Unassembled WGS sequence"/>
</dbReference>
<keyword evidence="1" id="KW-0808">Transferase</keyword>
<reference evidence="1 2" key="1">
    <citation type="submission" date="2020-06" db="EMBL/GenBank/DDBJ databases">
        <title>Actinokineospora xiongansis sp. nov., isolated from soil of Baiyangdian.</title>
        <authorList>
            <person name="Zhang X."/>
        </authorList>
    </citation>
    <scope>NUCLEOTIDE SEQUENCE [LARGE SCALE GENOMIC DNA]</scope>
    <source>
        <strain evidence="1 2">HBU206404</strain>
    </source>
</reference>
<dbReference type="SUPFAM" id="SSF52540">
    <property type="entry name" value="P-loop containing nucleoside triphosphate hydrolases"/>
    <property type="match status" value="1"/>
</dbReference>
<keyword evidence="1" id="KW-0418">Kinase</keyword>
<dbReference type="InterPro" id="IPR027417">
    <property type="entry name" value="P-loop_NTPase"/>
</dbReference>
<organism evidence="1 2">
    <name type="scientific">Actinokineospora xionganensis</name>
    <dbReference type="NCBI Taxonomy" id="2684470"/>
    <lineage>
        <taxon>Bacteria</taxon>
        <taxon>Bacillati</taxon>
        <taxon>Actinomycetota</taxon>
        <taxon>Actinomycetes</taxon>
        <taxon>Pseudonocardiales</taxon>
        <taxon>Pseudonocardiaceae</taxon>
        <taxon>Actinokineospora</taxon>
    </lineage>
</organism>
<name>A0ABR7L7B5_9PSEU</name>
<dbReference type="GO" id="GO:0016301">
    <property type="term" value="F:kinase activity"/>
    <property type="evidence" value="ECO:0007669"/>
    <property type="project" value="UniProtKB-KW"/>
</dbReference>
<accession>A0ABR7L7B5</accession>
<proteinExistence type="predicted"/>
<dbReference type="RefSeq" id="WP_187221064.1">
    <property type="nucleotide sequence ID" value="NZ_JABVED010000008.1"/>
</dbReference>
<evidence type="ECO:0000313" key="2">
    <source>
        <dbReference type="Proteomes" id="UP000734823"/>
    </source>
</evidence>
<keyword evidence="2" id="KW-1185">Reference proteome</keyword>
<dbReference type="EMBL" id="JABVED010000008">
    <property type="protein sequence ID" value="MBC6448575.1"/>
    <property type="molecule type" value="Genomic_DNA"/>
</dbReference>
<comment type="caution">
    <text evidence="1">The sequence shown here is derived from an EMBL/GenBank/DDBJ whole genome shotgun (WGS) entry which is preliminary data.</text>
</comment>
<protein>
    <submittedName>
        <fullName evidence="1">Uridine kinase</fullName>
    </submittedName>
</protein>
<gene>
    <name evidence="1" type="ORF">GPZ80_15475</name>
</gene>
<sequence length="205" mass="22148">MTPSARVVLLAGPSGSGKSTLAARAGVPVLRLDDFYREGDDPLLPRDATGRVDWDLPAAWHAADALDAIVRLATTGKIHAPHYELGADRRIGGYDLDLAGSPVFVAEGLFADRIVEGCRAAGVLAEAVVLAPTGGRTFARRLVRDVAESRKATHVLVRRGLRLWREHAAVVRRCESAGMRRRTSAEVLRLLEELSRSVQGRTAAR</sequence>
<dbReference type="Gene3D" id="3.40.50.300">
    <property type="entry name" value="P-loop containing nucleotide triphosphate hydrolases"/>
    <property type="match status" value="1"/>
</dbReference>
<evidence type="ECO:0000313" key="1">
    <source>
        <dbReference type="EMBL" id="MBC6448575.1"/>
    </source>
</evidence>